<dbReference type="CDD" id="cd06154">
    <property type="entry name" value="YjgF_YER057c_UK114_like_6"/>
    <property type="match status" value="1"/>
</dbReference>
<proteinExistence type="predicted"/>
<dbReference type="InterPro" id="IPR035959">
    <property type="entry name" value="RutC-like_sf"/>
</dbReference>
<evidence type="ECO:0000313" key="2">
    <source>
        <dbReference type="Proteomes" id="UP000215563"/>
    </source>
</evidence>
<protein>
    <submittedName>
        <fullName evidence="1">RidA family protein</fullName>
    </submittedName>
</protein>
<evidence type="ECO:0000313" key="1">
    <source>
        <dbReference type="EMBL" id="OXM49723.1"/>
    </source>
</evidence>
<dbReference type="EMBL" id="NMQU01000047">
    <property type="protein sequence ID" value="OXM49723.1"/>
    <property type="molecule type" value="Genomic_DNA"/>
</dbReference>
<dbReference type="PANTHER" id="PTHR43857:SF1">
    <property type="entry name" value="YJGH FAMILY PROTEIN"/>
    <property type="match status" value="1"/>
</dbReference>
<dbReference type="SUPFAM" id="SSF55298">
    <property type="entry name" value="YjgF-like"/>
    <property type="match status" value="1"/>
</dbReference>
<name>A0A229RSS5_AMYAL</name>
<dbReference type="RefSeq" id="WP_020634828.1">
    <property type="nucleotide sequence ID" value="NZ_KB913032.1"/>
</dbReference>
<gene>
    <name evidence="1" type="ORF">CFP75_18305</name>
</gene>
<comment type="caution">
    <text evidence="1">The sequence shown here is derived from an EMBL/GenBank/DDBJ whole genome shotgun (WGS) entry which is preliminary data.</text>
</comment>
<reference evidence="1 2" key="1">
    <citation type="submission" date="2017-07" db="EMBL/GenBank/DDBJ databases">
        <title>Amycolatopsis alba DSM 44262 Genome sequencing and assembly.</title>
        <authorList>
            <person name="Kaur N."/>
            <person name="Mayilraj S."/>
        </authorList>
    </citation>
    <scope>NUCLEOTIDE SEQUENCE [LARGE SCALE GENOMIC DNA]</scope>
    <source>
        <strain evidence="1 2">DSM 44262</strain>
    </source>
</reference>
<dbReference type="InterPro" id="IPR006175">
    <property type="entry name" value="YjgF/YER057c/UK114"/>
</dbReference>
<accession>A0A229RSS5</accession>
<dbReference type="Gene3D" id="3.30.1330.40">
    <property type="entry name" value="RutC-like"/>
    <property type="match status" value="1"/>
</dbReference>
<dbReference type="PANTHER" id="PTHR43857">
    <property type="entry name" value="BLR7761 PROTEIN"/>
    <property type="match status" value="1"/>
</dbReference>
<dbReference type="AlphaFoldDB" id="A0A229RSS5"/>
<dbReference type="Proteomes" id="UP000215563">
    <property type="component" value="Unassembled WGS sequence"/>
</dbReference>
<dbReference type="OrthoDB" id="9799840at2"/>
<organism evidence="1 2">
    <name type="scientific">Amycolatopsis alba DSM 44262</name>
    <dbReference type="NCBI Taxonomy" id="1125972"/>
    <lineage>
        <taxon>Bacteria</taxon>
        <taxon>Bacillati</taxon>
        <taxon>Actinomycetota</taxon>
        <taxon>Actinomycetes</taxon>
        <taxon>Pseudonocardiales</taxon>
        <taxon>Pseudonocardiaceae</taxon>
        <taxon>Amycolatopsis</taxon>
    </lineage>
</organism>
<keyword evidence="2" id="KW-1185">Reference proteome</keyword>
<sequence length="130" mass="13812">MGSRTILSSGTKTEQVFGYSRAVRAGDFIFVSGTTAMGPDGPVGGADIVAQSAECLRRIEEALAHFGAGLDTVVRTRVFVTDIDQWRRVGEAHSARFAEILPTTTIVGISALFDPRLLVEIEADAVLTTG</sequence>
<dbReference type="Pfam" id="PF01042">
    <property type="entry name" value="Ribonuc_L-PSP"/>
    <property type="match status" value="1"/>
</dbReference>